<dbReference type="SUPFAM" id="SSF53335">
    <property type="entry name" value="S-adenosyl-L-methionine-dependent methyltransferases"/>
    <property type="match status" value="1"/>
</dbReference>
<dbReference type="GO" id="GO:0004719">
    <property type="term" value="F:protein-L-isoaspartate (D-aspartate) O-methyltransferase activity"/>
    <property type="evidence" value="ECO:0007669"/>
    <property type="project" value="UniProtKB-UniRule"/>
</dbReference>
<dbReference type="Proteomes" id="UP000033203">
    <property type="component" value="Unassembled WGS sequence"/>
</dbReference>
<evidence type="ECO:0000256" key="1">
    <source>
        <dbReference type="ARBA" id="ARBA00004496"/>
    </source>
</evidence>
<keyword evidence="6" id="KW-0489">Methyltransferase</keyword>
<dbReference type="PANTHER" id="PTHR11579">
    <property type="entry name" value="PROTEIN-L-ISOASPARTATE O-METHYLTRANSFERASE"/>
    <property type="match status" value="1"/>
</dbReference>
<evidence type="ECO:0000256" key="7">
    <source>
        <dbReference type="ARBA" id="ARBA00022679"/>
    </source>
</evidence>
<proteinExistence type="inferred from homology"/>
<comment type="similarity">
    <text evidence="2">Belongs to the methyltransferase superfamily. L-isoaspartyl/D-aspartyl protein methyltransferase family.</text>
</comment>
<evidence type="ECO:0000256" key="8">
    <source>
        <dbReference type="ARBA" id="ARBA00022691"/>
    </source>
</evidence>
<dbReference type="NCBIfam" id="NF001453">
    <property type="entry name" value="PRK00312.1"/>
    <property type="match status" value="1"/>
</dbReference>
<dbReference type="PROSITE" id="PS01279">
    <property type="entry name" value="PCMT"/>
    <property type="match status" value="1"/>
</dbReference>
<dbReference type="EMBL" id="JXTP01000090">
    <property type="protein sequence ID" value="KIU26067.1"/>
    <property type="molecule type" value="Genomic_DNA"/>
</dbReference>
<evidence type="ECO:0000256" key="2">
    <source>
        <dbReference type="ARBA" id="ARBA00005369"/>
    </source>
</evidence>
<name>A0A0D1M5I6_9SPHN</name>
<dbReference type="GO" id="GO:0032259">
    <property type="term" value="P:methylation"/>
    <property type="evidence" value="ECO:0007669"/>
    <property type="project" value="UniProtKB-KW"/>
</dbReference>
<dbReference type="PANTHER" id="PTHR11579:SF0">
    <property type="entry name" value="PROTEIN-L-ISOASPARTATE(D-ASPARTATE) O-METHYLTRANSFERASE"/>
    <property type="match status" value="1"/>
</dbReference>
<dbReference type="NCBIfam" id="TIGR00080">
    <property type="entry name" value="pimt"/>
    <property type="match status" value="1"/>
</dbReference>
<evidence type="ECO:0000256" key="6">
    <source>
        <dbReference type="ARBA" id="ARBA00022603"/>
    </source>
</evidence>
<evidence type="ECO:0000256" key="5">
    <source>
        <dbReference type="ARBA" id="ARBA00022490"/>
    </source>
</evidence>
<gene>
    <name evidence="10" type="ORF">SR41_16800</name>
</gene>
<dbReference type="InterPro" id="IPR000682">
    <property type="entry name" value="PCMT"/>
</dbReference>
<dbReference type="GO" id="GO:0030091">
    <property type="term" value="P:protein repair"/>
    <property type="evidence" value="ECO:0007669"/>
    <property type="project" value="UniProtKB-UniRule"/>
</dbReference>
<evidence type="ECO:0000313" key="11">
    <source>
        <dbReference type="Proteomes" id="UP000033203"/>
    </source>
</evidence>
<keyword evidence="8" id="KW-0949">S-adenosyl-L-methionine</keyword>
<protein>
    <recommendedName>
        <fullName evidence="4 9">Protein-L-isoaspartate O-methyltransferase</fullName>
        <ecNumber evidence="3 9">2.1.1.77</ecNumber>
    </recommendedName>
</protein>
<dbReference type="CDD" id="cd02440">
    <property type="entry name" value="AdoMet_MTases"/>
    <property type="match status" value="1"/>
</dbReference>
<dbReference type="InterPro" id="IPR029063">
    <property type="entry name" value="SAM-dependent_MTases_sf"/>
</dbReference>
<dbReference type="PATRIC" id="fig|1549858.7.peg.3558"/>
<evidence type="ECO:0000256" key="4">
    <source>
        <dbReference type="ARBA" id="ARBA00013346"/>
    </source>
</evidence>
<comment type="subcellular location">
    <subcellularLocation>
        <location evidence="1">Cytoplasm</location>
    </subcellularLocation>
</comment>
<evidence type="ECO:0000313" key="10">
    <source>
        <dbReference type="EMBL" id="KIU26067.1"/>
    </source>
</evidence>
<reference evidence="10 11" key="1">
    <citation type="submission" date="2015-01" db="EMBL/GenBank/DDBJ databases">
        <title>Genome of Sphingomonas taxi strain 30a.</title>
        <authorList>
            <person name="Eevers N."/>
            <person name="Van Hamme J."/>
            <person name="Bottos E."/>
            <person name="Weyens N."/>
            <person name="Vangronsveld J."/>
        </authorList>
    </citation>
    <scope>NUCLEOTIDE SEQUENCE [LARGE SCALE GENOMIC DNA]</scope>
    <source>
        <strain evidence="10 11">30a</strain>
    </source>
</reference>
<evidence type="ECO:0000256" key="9">
    <source>
        <dbReference type="NCBIfam" id="TIGR00080"/>
    </source>
</evidence>
<comment type="caution">
    <text evidence="10">The sequence shown here is derived from an EMBL/GenBank/DDBJ whole genome shotgun (WGS) entry which is preliminary data.</text>
</comment>
<sequence length="200" mass="21047">MDPDQLERALTAMAQIPRELFVPPSHREVAHLPIALEIGHGQTISSPHVVAAMTAALDIAPGSNVLDVGTGSGYHAAVLSRLAGRVTSIEIVRPLAIQARERLSELGYSNVNVFLGDGAWGYQKAATFDAIVVAAGAEEVPLPLLNQLAPWGKLVMPLGPQGAEMLTLITLDKGRAVSNPLGLVNFVPLTGALGRRLLDS</sequence>
<keyword evidence="5" id="KW-0963">Cytoplasm</keyword>
<dbReference type="AlphaFoldDB" id="A0A0D1M5I6"/>
<organism evidence="10 11">
    <name type="scientific">Sphingomonas melonis</name>
    <dbReference type="NCBI Taxonomy" id="152682"/>
    <lineage>
        <taxon>Bacteria</taxon>
        <taxon>Pseudomonadati</taxon>
        <taxon>Pseudomonadota</taxon>
        <taxon>Alphaproteobacteria</taxon>
        <taxon>Sphingomonadales</taxon>
        <taxon>Sphingomonadaceae</taxon>
        <taxon>Sphingomonas</taxon>
    </lineage>
</organism>
<accession>A0A0D1M5I6</accession>
<keyword evidence="7" id="KW-0808">Transferase</keyword>
<dbReference type="Pfam" id="PF01135">
    <property type="entry name" value="PCMT"/>
    <property type="match status" value="1"/>
</dbReference>
<dbReference type="GO" id="GO:0005737">
    <property type="term" value="C:cytoplasm"/>
    <property type="evidence" value="ECO:0007669"/>
    <property type="project" value="UniProtKB-SubCell"/>
</dbReference>
<evidence type="ECO:0000256" key="3">
    <source>
        <dbReference type="ARBA" id="ARBA00011890"/>
    </source>
</evidence>
<dbReference type="EC" id="2.1.1.77" evidence="3 9"/>
<dbReference type="Gene3D" id="3.40.50.150">
    <property type="entry name" value="Vaccinia Virus protein VP39"/>
    <property type="match status" value="1"/>
</dbReference>